<evidence type="ECO:0000313" key="10">
    <source>
        <dbReference type="Proteomes" id="UP001595887"/>
    </source>
</evidence>
<dbReference type="Pfam" id="PF00512">
    <property type="entry name" value="HisKA"/>
    <property type="match status" value="1"/>
</dbReference>
<evidence type="ECO:0000313" key="9">
    <source>
        <dbReference type="EMBL" id="MFC4291991.1"/>
    </source>
</evidence>
<evidence type="ECO:0000256" key="5">
    <source>
        <dbReference type="ARBA" id="ARBA00022777"/>
    </source>
</evidence>
<comment type="caution">
    <text evidence="9">The sequence shown here is derived from an EMBL/GenBank/DDBJ whole genome shotgun (WGS) entry which is preliminary data.</text>
</comment>
<dbReference type="InterPro" id="IPR036097">
    <property type="entry name" value="HisK_dim/P_sf"/>
</dbReference>
<dbReference type="InterPro" id="IPR005467">
    <property type="entry name" value="His_kinase_dom"/>
</dbReference>
<dbReference type="Gene3D" id="1.10.287.130">
    <property type="match status" value="1"/>
</dbReference>
<dbReference type="CDD" id="cd00082">
    <property type="entry name" value="HisKA"/>
    <property type="match status" value="1"/>
</dbReference>
<name>A0ABV8RIF2_9SPHN</name>
<dbReference type="InterPro" id="IPR004358">
    <property type="entry name" value="Sig_transdc_His_kin-like_C"/>
</dbReference>
<dbReference type="PANTHER" id="PTHR43711">
    <property type="entry name" value="TWO-COMPONENT HISTIDINE KINASE"/>
    <property type="match status" value="1"/>
</dbReference>
<dbReference type="Pfam" id="PF02518">
    <property type="entry name" value="HATPase_c"/>
    <property type="match status" value="1"/>
</dbReference>
<evidence type="ECO:0000259" key="8">
    <source>
        <dbReference type="PROSITE" id="PS50109"/>
    </source>
</evidence>
<dbReference type="PANTHER" id="PTHR43711:SF1">
    <property type="entry name" value="HISTIDINE KINASE 1"/>
    <property type="match status" value="1"/>
</dbReference>
<evidence type="ECO:0000256" key="6">
    <source>
        <dbReference type="ARBA" id="ARBA00023012"/>
    </source>
</evidence>
<comment type="catalytic activity">
    <reaction evidence="1">
        <text>ATP + protein L-histidine = ADP + protein N-phospho-L-histidine.</text>
        <dbReference type="EC" id="2.7.13.3"/>
    </reaction>
</comment>
<dbReference type="SUPFAM" id="SSF55785">
    <property type="entry name" value="PYP-like sensor domain (PAS domain)"/>
    <property type="match status" value="2"/>
</dbReference>
<protein>
    <recommendedName>
        <fullName evidence="2">histidine kinase</fullName>
        <ecNumber evidence="2">2.7.13.3</ecNumber>
    </recommendedName>
</protein>
<dbReference type="SUPFAM" id="SSF47384">
    <property type="entry name" value="Homodimeric domain of signal transducing histidine kinase"/>
    <property type="match status" value="1"/>
</dbReference>
<keyword evidence="10" id="KW-1185">Reference proteome</keyword>
<proteinExistence type="predicted"/>
<evidence type="ECO:0000256" key="1">
    <source>
        <dbReference type="ARBA" id="ARBA00000085"/>
    </source>
</evidence>
<dbReference type="InterPro" id="IPR036890">
    <property type="entry name" value="HATPase_C_sf"/>
</dbReference>
<keyword evidence="6" id="KW-0902">Two-component regulatory system</keyword>
<dbReference type="PRINTS" id="PR00344">
    <property type="entry name" value="BCTRLSENSOR"/>
</dbReference>
<evidence type="ECO:0000256" key="3">
    <source>
        <dbReference type="ARBA" id="ARBA00022553"/>
    </source>
</evidence>
<dbReference type="Proteomes" id="UP001595887">
    <property type="component" value="Unassembled WGS sequence"/>
</dbReference>
<sequence>MDGLSTAIIGLLLAVWLVVATVAIWYGLSLRRKAAKSLRQTARLGRLLETAPAVPVVVRGDGRIEASDRFSRLLGLGNTAQILADLSGDDQCGLLPDDYADLDGKIRETQRTGSSFTQALRIAGSDRRMLVIGGIADPVIYPNGAALLWFFDLTDNLREWEKVKHEAEDAKAAFAAISGLIEEAPMPMWHRGPDYRLNFVNRAYVKAVGAQNNVDAVEQGMELIEDSDGHSEMELAAAALQSGQVQERQVSSTVDGNRRQMRVFDIPLGAAGVGGLAVDIQDLSDAQRQYRRLADAQRDLLDMMSAGVAQFDADRTLSFANLPFQRLFALRDNWLADKPEFARLLDRMRENSKIPEVRDFPEWRSDKENWFRAANPNEENWLLPDGTHLRVLAQPMPGGGLLLIFEDRTEQAQLASARDTLLRVRTATFDNLFESVAVFAADGRLSIWNRRFADIWGLEEELLGRHPRLDELLPILANLLKKPAQISVIAEILRMTTANREQRKSRVSFADGRIFQISTVPLPDGNALFTMLDMTDSVEVEQALRQRNEALSEADAVKSKFLANMSYEFRTPLTSISGFADLLKAGIAGELNAQAMEYVEAIATSADRLSQQINTVLDYSQIQVGALPIAKEPVDVTALLTELVAEHAELAASRGVNVELDLSDAPGIVPGDARRLTQAIGHILDNALRYGREDGRVLIVTQNERAMLSIIISDDGPGMNDKDRSAVFDTYARRAKDSGDKGLGLPLARQLIESHGGNLELFSQLGEGTSVVMRLPRA</sequence>
<dbReference type="Gene3D" id="3.30.565.10">
    <property type="entry name" value="Histidine kinase-like ATPase, C-terminal domain"/>
    <property type="match status" value="1"/>
</dbReference>
<dbReference type="PROSITE" id="PS50109">
    <property type="entry name" value="HIS_KIN"/>
    <property type="match status" value="1"/>
</dbReference>
<keyword evidence="3" id="KW-0597">Phosphoprotein</keyword>
<feature type="domain" description="Histidine kinase" evidence="8">
    <location>
        <begin position="564"/>
        <end position="778"/>
    </location>
</feature>
<reference evidence="10" key="1">
    <citation type="journal article" date="2019" name="Int. J. Syst. Evol. Microbiol.">
        <title>The Global Catalogue of Microorganisms (GCM) 10K type strain sequencing project: providing services to taxonomists for standard genome sequencing and annotation.</title>
        <authorList>
            <consortium name="The Broad Institute Genomics Platform"/>
            <consortium name="The Broad Institute Genome Sequencing Center for Infectious Disease"/>
            <person name="Wu L."/>
            <person name="Ma J."/>
        </authorList>
    </citation>
    <scope>NUCLEOTIDE SEQUENCE [LARGE SCALE GENOMIC DNA]</scope>
    <source>
        <strain evidence="10">CECT 8531</strain>
    </source>
</reference>
<dbReference type="EMBL" id="JBHSDH010000013">
    <property type="protein sequence ID" value="MFC4291991.1"/>
    <property type="molecule type" value="Genomic_DNA"/>
</dbReference>
<dbReference type="SMART" id="SM00388">
    <property type="entry name" value="HisKA"/>
    <property type="match status" value="1"/>
</dbReference>
<dbReference type="RefSeq" id="WP_381422307.1">
    <property type="nucleotide sequence ID" value="NZ_JBHSDH010000013.1"/>
</dbReference>
<keyword evidence="7" id="KW-0472">Membrane</keyword>
<keyword evidence="7" id="KW-0812">Transmembrane</keyword>
<dbReference type="SMART" id="SM00387">
    <property type="entry name" value="HATPase_c"/>
    <property type="match status" value="1"/>
</dbReference>
<accession>A0ABV8RIF2</accession>
<dbReference type="Pfam" id="PF12860">
    <property type="entry name" value="PAS_7"/>
    <property type="match status" value="2"/>
</dbReference>
<evidence type="ECO:0000256" key="4">
    <source>
        <dbReference type="ARBA" id="ARBA00022679"/>
    </source>
</evidence>
<evidence type="ECO:0000256" key="7">
    <source>
        <dbReference type="SAM" id="Phobius"/>
    </source>
</evidence>
<dbReference type="EC" id="2.7.13.3" evidence="2"/>
<dbReference type="InterPro" id="IPR003661">
    <property type="entry name" value="HisK_dim/P_dom"/>
</dbReference>
<gene>
    <name evidence="9" type="ORF">ACFOWX_06135</name>
</gene>
<keyword evidence="7" id="KW-1133">Transmembrane helix</keyword>
<keyword evidence="4" id="KW-0808">Transferase</keyword>
<dbReference type="InterPro" id="IPR035965">
    <property type="entry name" value="PAS-like_dom_sf"/>
</dbReference>
<dbReference type="InterPro" id="IPR003594">
    <property type="entry name" value="HATPase_dom"/>
</dbReference>
<dbReference type="SUPFAM" id="SSF55874">
    <property type="entry name" value="ATPase domain of HSP90 chaperone/DNA topoisomerase II/histidine kinase"/>
    <property type="match status" value="1"/>
</dbReference>
<organism evidence="9 10">
    <name type="scientific">Sphingorhabdus arenilitoris</name>
    <dbReference type="NCBI Taxonomy" id="1490041"/>
    <lineage>
        <taxon>Bacteria</taxon>
        <taxon>Pseudomonadati</taxon>
        <taxon>Pseudomonadota</taxon>
        <taxon>Alphaproteobacteria</taxon>
        <taxon>Sphingomonadales</taxon>
        <taxon>Sphingomonadaceae</taxon>
        <taxon>Sphingorhabdus</taxon>
    </lineage>
</organism>
<feature type="transmembrane region" description="Helical" evidence="7">
    <location>
        <begin position="6"/>
        <end position="28"/>
    </location>
</feature>
<dbReference type="CDD" id="cd00075">
    <property type="entry name" value="HATPase"/>
    <property type="match status" value="1"/>
</dbReference>
<dbReference type="Gene3D" id="3.30.450.20">
    <property type="entry name" value="PAS domain"/>
    <property type="match status" value="2"/>
</dbReference>
<keyword evidence="5" id="KW-0418">Kinase</keyword>
<dbReference type="InterPro" id="IPR050736">
    <property type="entry name" value="Sensor_HK_Regulatory"/>
</dbReference>
<evidence type="ECO:0000256" key="2">
    <source>
        <dbReference type="ARBA" id="ARBA00012438"/>
    </source>
</evidence>